<comment type="caution">
    <text evidence="1">The sequence shown here is derived from an EMBL/GenBank/DDBJ whole genome shotgun (WGS) entry which is preliminary data.</text>
</comment>
<gene>
    <name evidence="1" type="ORF">DFH94DRAFT_210396</name>
</gene>
<evidence type="ECO:0000313" key="1">
    <source>
        <dbReference type="EMBL" id="KAF8470438.1"/>
    </source>
</evidence>
<protein>
    <submittedName>
        <fullName evidence="1">Uncharacterized protein</fullName>
    </submittedName>
</protein>
<reference evidence="1" key="1">
    <citation type="submission" date="2019-10" db="EMBL/GenBank/DDBJ databases">
        <authorList>
            <consortium name="DOE Joint Genome Institute"/>
            <person name="Kuo A."/>
            <person name="Miyauchi S."/>
            <person name="Kiss E."/>
            <person name="Drula E."/>
            <person name="Kohler A."/>
            <person name="Sanchez-Garcia M."/>
            <person name="Andreopoulos B."/>
            <person name="Barry K.W."/>
            <person name="Bonito G."/>
            <person name="Buee M."/>
            <person name="Carver A."/>
            <person name="Chen C."/>
            <person name="Cichocki N."/>
            <person name="Clum A."/>
            <person name="Culley D."/>
            <person name="Crous P.W."/>
            <person name="Fauchery L."/>
            <person name="Girlanda M."/>
            <person name="Hayes R."/>
            <person name="Keri Z."/>
            <person name="LaButti K."/>
            <person name="Lipzen A."/>
            <person name="Lombard V."/>
            <person name="Magnuson J."/>
            <person name="Maillard F."/>
            <person name="Morin E."/>
            <person name="Murat C."/>
            <person name="Nolan M."/>
            <person name="Ohm R."/>
            <person name="Pangilinan J."/>
            <person name="Pereira M."/>
            <person name="Perotto S."/>
            <person name="Peter M."/>
            <person name="Riley R."/>
            <person name="Sitrit Y."/>
            <person name="Stielow B."/>
            <person name="Szollosi G."/>
            <person name="Zifcakova L."/>
            <person name="Stursova M."/>
            <person name="Spatafora J.W."/>
            <person name="Tedersoo L."/>
            <person name="Vaario L.-M."/>
            <person name="Yamada A."/>
            <person name="Yan M."/>
            <person name="Wang P."/>
            <person name="Xu J."/>
            <person name="Bruns T."/>
            <person name="Baldrian P."/>
            <person name="Vilgalys R."/>
            <person name="Henrissat B."/>
            <person name="Grigoriev I.V."/>
            <person name="Hibbett D."/>
            <person name="Nagy L.G."/>
            <person name="Martin F.M."/>
        </authorList>
    </citation>
    <scope>NUCLEOTIDE SEQUENCE</scope>
    <source>
        <strain evidence="1">Prilba</strain>
    </source>
</reference>
<sequence length="209" mass="22753">MSLDNRPIQPSRPVKRSLARMSISGQNKRVCSAQTLSRGRSGIFPSSSWSCVQHAGAQTSTTKETLFFFSPPSLFAVSVRLAPAQIPLSHRGRICPFPLVVRLVECTVKPPQRSCAAANVPHCKCAFFPNPSPPPYLVHTLTARTLSWGLSDSGPQANDRGEFVLYVRKADEQGGYVLAERGYAMTGMEVMVMGGQDHPNGTYLVLFSA</sequence>
<accession>A0A9P5JZ73</accession>
<dbReference type="EMBL" id="WHVB01000025">
    <property type="protein sequence ID" value="KAF8470438.1"/>
    <property type="molecule type" value="Genomic_DNA"/>
</dbReference>
<organism evidence="1 2">
    <name type="scientific">Russula ochroleuca</name>
    <dbReference type="NCBI Taxonomy" id="152965"/>
    <lineage>
        <taxon>Eukaryota</taxon>
        <taxon>Fungi</taxon>
        <taxon>Dikarya</taxon>
        <taxon>Basidiomycota</taxon>
        <taxon>Agaricomycotina</taxon>
        <taxon>Agaricomycetes</taxon>
        <taxon>Russulales</taxon>
        <taxon>Russulaceae</taxon>
        <taxon>Russula</taxon>
    </lineage>
</organism>
<name>A0A9P5JZ73_9AGAM</name>
<dbReference type="AlphaFoldDB" id="A0A9P5JZ73"/>
<dbReference type="Proteomes" id="UP000759537">
    <property type="component" value="Unassembled WGS sequence"/>
</dbReference>
<keyword evidence="2" id="KW-1185">Reference proteome</keyword>
<proteinExistence type="predicted"/>
<reference evidence="1" key="2">
    <citation type="journal article" date="2020" name="Nat. Commun.">
        <title>Large-scale genome sequencing of mycorrhizal fungi provides insights into the early evolution of symbiotic traits.</title>
        <authorList>
            <person name="Miyauchi S."/>
            <person name="Kiss E."/>
            <person name="Kuo A."/>
            <person name="Drula E."/>
            <person name="Kohler A."/>
            <person name="Sanchez-Garcia M."/>
            <person name="Morin E."/>
            <person name="Andreopoulos B."/>
            <person name="Barry K.W."/>
            <person name="Bonito G."/>
            <person name="Buee M."/>
            <person name="Carver A."/>
            <person name="Chen C."/>
            <person name="Cichocki N."/>
            <person name="Clum A."/>
            <person name="Culley D."/>
            <person name="Crous P.W."/>
            <person name="Fauchery L."/>
            <person name="Girlanda M."/>
            <person name="Hayes R.D."/>
            <person name="Keri Z."/>
            <person name="LaButti K."/>
            <person name="Lipzen A."/>
            <person name="Lombard V."/>
            <person name="Magnuson J."/>
            <person name="Maillard F."/>
            <person name="Murat C."/>
            <person name="Nolan M."/>
            <person name="Ohm R.A."/>
            <person name="Pangilinan J."/>
            <person name="Pereira M.F."/>
            <person name="Perotto S."/>
            <person name="Peter M."/>
            <person name="Pfister S."/>
            <person name="Riley R."/>
            <person name="Sitrit Y."/>
            <person name="Stielow J.B."/>
            <person name="Szollosi G."/>
            <person name="Zifcakova L."/>
            <person name="Stursova M."/>
            <person name="Spatafora J.W."/>
            <person name="Tedersoo L."/>
            <person name="Vaario L.M."/>
            <person name="Yamada A."/>
            <person name="Yan M."/>
            <person name="Wang P."/>
            <person name="Xu J."/>
            <person name="Bruns T."/>
            <person name="Baldrian P."/>
            <person name="Vilgalys R."/>
            <person name="Dunand C."/>
            <person name="Henrissat B."/>
            <person name="Grigoriev I.V."/>
            <person name="Hibbett D."/>
            <person name="Nagy L.G."/>
            <person name="Martin F.M."/>
        </authorList>
    </citation>
    <scope>NUCLEOTIDE SEQUENCE</scope>
    <source>
        <strain evidence="1">Prilba</strain>
    </source>
</reference>
<evidence type="ECO:0000313" key="2">
    <source>
        <dbReference type="Proteomes" id="UP000759537"/>
    </source>
</evidence>